<keyword evidence="3" id="KW-1185">Reference proteome</keyword>
<evidence type="ECO:0000256" key="1">
    <source>
        <dbReference type="SAM" id="MobiDB-lite"/>
    </source>
</evidence>
<reference evidence="2 3" key="1">
    <citation type="submission" date="2019-05" db="EMBL/GenBank/DDBJ databases">
        <title>Another draft genome of Portunus trituberculatus and its Hox gene families provides insights of decapod evolution.</title>
        <authorList>
            <person name="Jeong J.-H."/>
            <person name="Song I."/>
            <person name="Kim S."/>
            <person name="Choi T."/>
            <person name="Kim D."/>
            <person name="Ryu S."/>
            <person name="Kim W."/>
        </authorList>
    </citation>
    <scope>NUCLEOTIDE SEQUENCE [LARGE SCALE GENOMIC DNA]</scope>
    <source>
        <tissue evidence="2">Muscle</tissue>
    </source>
</reference>
<gene>
    <name evidence="2" type="ORF">E2C01_069221</name>
</gene>
<sequence length="59" mass="6383">MQADMLLNTPAPLMDNMHTTHSFTLSRSQLKTKTESSTSSSSLAQQATKTPCNQPCNVA</sequence>
<proteinExistence type="predicted"/>
<protein>
    <submittedName>
        <fullName evidence="2">Uncharacterized protein</fullName>
    </submittedName>
</protein>
<organism evidence="2 3">
    <name type="scientific">Portunus trituberculatus</name>
    <name type="common">Swimming crab</name>
    <name type="synonym">Neptunus trituberculatus</name>
    <dbReference type="NCBI Taxonomy" id="210409"/>
    <lineage>
        <taxon>Eukaryota</taxon>
        <taxon>Metazoa</taxon>
        <taxon>Ecdysozoa</taxon>
        <taxon>Arthropoda</taxon>
        <taxon>Crustacea</taxon>
        <taxon>Multicrustacea</taxon>
        <taxon>Malacostraca</taxon>
        <taxon>Eumalacostraca</taxon>
        <taxon>Eucarida</taxon>
        <taxon>Decapoda</taxon>
        <taxon>Pleocyemata</taxon>
        <taxon>Brachyura</taxon>
        <taxon>Eubrachyura</taxon>
        <taxon>Portunoidea</taxon>
        <taxon>Portunidae</taxon>
        <taxon>Portuninae</taxon>
        <taxon>Portunus</taxon>
    </lineage>
</organism>
<evidence type="ECO:0000313" key="3">
    <source>
        <dbReference type="Proteomes" id="UP000324222"/>
    </source>
</evidence>
<comment type="caution">
    <text evidence="2">The sequence shown here is derived from an EMBL/GenBank/DDBJ whole genome shotgun (WGS) entry which is preliminary data.</text>
</comment>
<feature type="compositionally biased region" description="Low complexity" evidence="1">
    <location>
        <begin position="28"/>
        <end position="50"/>
    </location>
</feature>
<dbReference type="Proteomes" id="UP000324222">
    <property type="component" value="Unassembled WGS sequence"/>
</dbReference>
<dbReference type="EMBL" id="VSRR010039817">
    <property type="protein sequence ID" value="MPC74844.1"/>
    <property type="molecule type" value="Genomic_DNA"/>
</dbReference>
<feature type="compositionally biased region" description="Polar residues" evidence="1">
    <location>
        <begin position="17"/>
        <end position="27"/>
    </location>
</feature>
<feature type="region of interest" description="Disordered" evidence="1">
    <location>
        <begin position="1"/>
        <end position="59"/>
    </location>
</feature>
<name>A0A5B7I279_PORTR</name>
<accession>A0A5B7I279</accession>
<dbReference type="AlphaFoldDB" id="A0A5B7I279"/>
<evidence type="ECO:0000313" key="2">
    <source>
        <dbReference type="EMBL" id="MPC74844.1"/>
    </source>
</evidence>